<evidence type="ECO:0000313" key="1">
    <source>
        <dbReference type="EMBL" id="MPM95611.1"/>
    </source>
</evidence>
<organism evidence="1">
    <name type="scientific">bioreactor metagenome</name>
    <dbReference type="NCBI Taxonomy" id="1076179"/>
    <lineage>
        <taxon>unclassified sequences</taxon>
        <taxon>metagenomes</taxon>
        <taxon>ecological metagenomes</taxon>
    </lineage>
</organism>
<sequence>MKRLKKCGRPWGHILIACRNIIRIIYHIPDAVIHIIQRLIVIFAQILLQGPTECVTGAVIILAVYQWVCVSRNIGIDKADVARIIVAQTA</sequence>
<comment type="caution">
    <text evidence="1">The sequence shown here is derived from an EMBL/GenBank/DDBJ whole genome shotgun (WGS) entry which is preliminary data.</text>
</comment>
<dbReference type="AlphaFoldDB" id="A0A645E222"/>
<accession>A0A645E222</accession>
<dbReference type="EMBL" id="VSSQ01042087">
    <property type="protein sequence ID" value="MPM95611.1"/>
    <property type="molecule type" value="Genomic_DNA"/>
</dbReference>
<name>A0A645E222_9ZZZZ</name>
<proteinExistence type="predicted"/>
<reference evidence="1" key="1">
    <citation type="submission" date="2019-08" db="EMBL/GenBank/DDBJ databases">
        <authorList>
            <person name="Kucharzyk K."/>
            <person name="Murdoch R.W."/>
            <person name="Higgins S."/>
            <person name="Loffler F."/>
        </authorList>
    </citation>
    <scope>NUCLEOTIDE SEQUENCE</scope>
</reference>
<protein>
    <submittedName>
        <fullName evidence="1">Uncharacterized protein</fullName>
    </submittedName>
</protein>
<gene>
    <name evidence="1" type="ORF">SDC9_142766</name>
</gene>